<accession>A0A917U1Q2</accession>
<dbReference type="SMART" id="SM00829">
    <property type="entry name" value="PKS_ER"/>
    <property type="match status" value="1"/>
</dbReference>
<dbReference type="InterPro" id="IPR036291">
    <property type="entry name" value="NAD(P)-bd_dom_sf"/>
</dbReference>
<dbReference type="Proteomes" id="UP000642070">
    <property type="component" value="Unassembled WGS sequence"/>
</dbReference>
<sequence>MEALQYAEYGPSSVLHVVDVPEPTAGPGRIRIAVRAVGVNPFDWKVRSGAFGDTTPSRLPVIPHSDVSGVVDEVGPGVDGVTDGDEVFGVSAAGGAAEFVELKVWQAKPAGMSFEEAAGLPSVVETAGRALALLGLEKGQTLVVNGAAGGVGSAATQLAVARGATVIGTASERNHEYIRSLGGLAVTYGPGLADRVRALAPQGVDLALDTAGRGAVAELVTLTPTPADVVSIADFDAPKLGARVTDGSEGRSWTALREAAELFEQGRFRMPVEATFPFARAAAAHDLSESGHTRGKIILFP</sequence>
<dbReference type="InterPro" id="IPR011032">
    <property type="entry name" value="GroES-like_sf"/>
</dbReference>
<dbReference type="SUPFAM" id="SSF50129">
    <property type="entry name" value="GroES-like"/>
    <property type="match status" value="1"/>
</dbReference>
<dbReference type="RefSeq" id="WP_190253120.1">
    <property type="nucleotide sequence ID" value="NZ_BMPI01000031.1"/>
</dbReference>
<dbReference type="EMBL" id="BMPI01000031">
    <property type="protein sequence ID" value="GGM48682.1"/>
    <property type="molecule type" value="Genomic_DNA"/>
</dbReference>
<organism evidence="3 4">
    <name type="scientific">Dactylosporangium sucinum</name>
    <dbReference type="NCBI Taxonomy" id="1424081"/>
    <lineage>
        <taxon>Bacteria</taxon>
        <taxon>Bacillati</taxon>
        <taxon>Actinomycetota</taxon>
        <taxon>Actinomycetes</taxon>
        <taxon>Micromonosporales</taxon>
        <taxon>Micromonosporaceae</taxon>
        <taxon>Dactylosporangium</taxon>
    </lineage>
</organism>
<evidence type="ECO:0000313" key="4">
    <source>
        <dbReference type="Proteomes" id="UP000642070"/>
    </source>
</evidence>
<feature type="domain" description="Enoyl reductase (ER)" evidence="2">
    <location>
        <begin position="10"/>
        <end position="299"/>
    </location>
</feature>
<reference evidence="3" key="1">
    <citation type="journal article" date="2014" name="Int. J. Syst. Evol. Microbiol.">
        <title>Complete genome sequence of Corynebacterium casei LMG S-19264T (=DSM 44701T), isolated from a smear-ripened cheese.</title>
        <authorList>
            <consortium name="US DOE Joint Genome Institute (JGI-PGF)"/>
            <person name="Walter F."/>
            <person name="Albersmeier A."/>
            <person name="Kalinowski J."/>
            <person name="Ruckert C."/>
        </authorList>
    </citation>
    <scope>NUCLEOTIDE SEQUENCE</scope>
    <source>
        <strain evidence="3">JCM 19831</strain>
    </source>
</reference>
<gene>
    <name evidence="3" type="ORF">GCM10007977_057860</name>
</gene>
<comment type="caution">
    <text evidence="3">The sequence shown here is derived from an EMBL/GenBank/DDBJ whole genome shotgun (WGS) entry which is preliminary data.</text>
</comment>
<dbReference type="SUPFAM" id="SSF51735">
    <property type="entry name" value="NAD(P)-binding Rossmann-fold domains"/>
    <property type="match status" value="1"/>
</dbReference>
<dbReference type="Pfam" id="PF13602">
    <property type="entry name" value="ADH_zinc_N_2"/>
    <property type="match status" value="1"/>
</dbReference>
<dbReference type="CDD" id="cd05289">
    <property type="entry name" value="MDR_like_2"/>
    <property type="match status" value="1"/>
</dbReference>
<keyword evidence="1" id="KW-0521">NADP</keyword>
<protein>
    <submittedName>
        <fullName evidence="3">Oxidoreductase</fullName>
    </submittedName>
</protein>
<dbReference type="PANTHER" id="PTHR44154:SF1">
    <property type="entry name" value="QUINONE OXIDOREDUCTASE"/>
    <property type="match status" value="1"/>
</dbReference>
<dbReference type="Gene3D" id="3.90.180.10">
    <property type="entry name" value="Medium-chain alcohol dehydrogenases, catalytic domain"/>
    <property type="match status" value="1"/>
</dbReference>
<evidence type="ECO:0000313" key="3">
    <source>
        <dbReference type="EMBL" id="GGM48682.1"/>
    </source>
</evidence>
<keyword evidence="4" id="KW-1185">Reference proteome</keyword>
<proteinExistence type="predicted"/>
<dbReference type="Pfam" id="PF08240">
    <property type="entry name" value="ADH_N"/>
    <property type="match status" value="1"/>
</dbReference>
<dbReference type="PANTHER" id="PTHR44154">
    <property type="entry name" value="QUINONE OXIDOREDUCTASE"/>
    <property type="match status" value="1"/>
</dbReference>
<dbReference type="GO" id="GO:0016491">
    <property type="term" value="F:oxidoreductase activity"/>
    <property type="evidence" value="ECO:0007669"/>
    <property type="project" value="InterPro"/>
</dbReference>
<dbReference type="InterPro" id="IPR013154">
    <property type="entry name" value="ADH-like_N"/>
</dbReference>
<dbReference type="InterPro" id="IPR020843">
    <property type="entry name" value="ER"/>
</dbReference>
<dbReference type="AlphaFoldDB" id="A0A917U1Q2"/>
<evidence type="ECO:0000256" key="1">
    <source>
        <dbReference type="ARBA" id="ARBA00022857"/>
    </source>
</evidence>
<evidence type="ECO:0000259" key="2">
    <source>
        <dbReference type="SMART" id="SM00829"/>
    </source>
</evidence>
<name>A0A917U1Q2_9ACTN</name>
<dbReference type="Gene3D" id="3.40.50.720">
    <property type="entry name" value="NAD(P)-binding Rossmann-like Domain"/>
    <property type="match status" value="1"/>
</dbReference>
<reference evidence="3" key="2">
    <citation type="submission" date="2020-09" db="EMBL/GenBank/DDBJ databases">
        <authorList>
            <person name="Sun Q."/>
            <person name="Ohkuma M."/>
        </authorList>
    </citation>
    <scope>NUCLEOTIDE SEQUENCE</scope>
    <source>
        <strain evidence="3">JCM 19831</strain>
    </source>
</reference>
<dbReference type="InterPro" id="IPR051603">
    <property type="entry name" value="Zinc-ADH_QOR/CCCR"/>
</dbReference>